<dbReference type="OMA" id="RTWSAYH"/>
<dbReference type="OrthoDB" id="10027013at2759"/>
<dbReference type="Pfam" id="PF08241">
    <property type="entry name" value="Methyltransf_11"/>
    <property type="match status" value="1"/>
</dbReference>
<keyword evidence="3 5" id="KW-0808">Transferase</keyword>
<dbReference type="STRING" id="742152.A0A2H3J693"/>
<accession>A0A2H3J693</accession>
<dbReference type="InterPro" id="IPR051052">
    <property type="entry name" value="Diverse_substrate_MTase"/>
</dbReference>
<evidence type="ECO:0000256" key="1">
    <source>
        <dbReference type="ARBA" id="ARBA00008361"/>
    </source>
</evidence>
<protein>
    <submittedName>
        <fullName evidence="5">S-adenosyl-L-methionine-dependent methyltransferase</fullName>
    </submittedName>
</protein>
<name>A0A2H3J693_WOLCO</name>
<keyword evidence="2 5" id="KW-0489">Methyltransferase</keyword>
<feature type="domain" description="Methyltransferase type 11" evidence="4">
    <location>
        <begin position="45"/>
        <end position="148"/>
    </location>
</feature>
<evidence type="ECO:0000256" key="3">
    <source>
        <dbReference type="ARBA" id="ARBA00022679"/>
    </source>
</evidence>
<dbReference type="SUPFAM" id="SSF53335">
    <property type="entry name" value="S-adenosyl-L-methionine-dependent methyltransferases"/>
    <property type="match status" value="1"/>
</dbReference>
<evidence type="ECO:0000313" key="5">
    <source>
        <dbReference type="EMBL" id="PCH37185.1"/>
    </source>
</evidence>
<dbReference type="PANTHER" id="PTHR44942">
    <property type="entry name" value="METHYLTRANSF_11 DOMAIN-CONTAINING PROTEIN"/>
    <property type="match status" value="1"/>
</dbReference>
<dbReference type="Proteomes" id="UP000218811">
    <property type="component" value="Unassembled WGS sequence"/>
</dbReference>
<dbReference type="CDD" id="cd02440">
    <property type="entry name" value="AdoMet_MTases"/>
    <property type="match status" value="1"/>
</dbReference>
<dbReference type="EMBL" id="KB467909">
    <property type="protein sequence ID" value="PCH37185.1"/>
    <property type="molecule type" value="Genomic_DNA"/>
</dbReference>
<dbReference type="InterPro" id="IPR029063">
    <property type="entry name" value="SAM-dependent_MTases_sf"/>
</dbReference>
<evidence type="ECO:0000313" key="6">
    <source>
        <dbReference type="Proteomes" id="UP000218811"/>
    </source>
</evidence>
<sequence length="318" mass="35902">MATFAKTTFNAAKYAAARPTYPKQFYDSIFRFHERATGARWDTAVDLGCGTGQATLELTPFRSVIGIDPSAKMIEQAQRLLEEQTDGESWKLELRERVKYVQGSAEDLSRLVNSSIDMIVSAQAAHWFDWAKLWPEAARVLRKNGTLAVWGYSQFRVAGYPTCTPLINAYSGADSTSTLGPHWEQPGRTILDEHLQAIPDPRTVDYDRQPGTSMWGEFQRVYYVGAHHPALPHALPVLLRKRTTWAGVLGYLRTFSALHSFHEAHPDDLRDPAGDVAVRFWRALRAEVAEQKGRTGEEDDEEEIEIEWPMAVLLARRA</sequence>
<keyword evidence="6" id="KW-1185">Reference proteome</keyword>
<proteinExistence type="inferred from homology"/>
<reference evidence="5 6" key="1">
    <citation type="journal article" date="2012" name="Science">
        <title>The Paleozoic origin of enzymatic lignin decomposition reconstructed from 31 fungal genomes.</title>
        <authorList>
            <person name="Floudas D."/>
            <person name="Binder M."/>
            <person name="Riley R."/>
            <person name="Barry K."/>
            <person name="Blanchette R.A."/>
            <person name="Henrissat B."/>
            <person name="Martinez A.T."/>
            <person name="Otillar R."/>
            <person name="Spatafora J.W."/>
            <person name="Yadav J.S."/>
            <person name="Aerts A."/>
            <person name="Benoit I."/>
            <person name="Boyd A."/>
            <person name="Carlson A."/>
            <person name="Copeland A."/>
            <person name="Coutinho P.M."/>
            <person name="de Vries R.P."/>
            <person name="Ferreira P."/>
            <person name="Findley K."/>
            <person name="Foster B."/>
            <person name="Gaskell J."/>
            <person name="Glotzer D."/>
            <person name="Gorecki P."/>
            <person name="Heitman J."/>
            <person name="Hesse C."/>
            <person name="Hori C."/>
            <person name="Igarashi K."/>
            <person name="Jurgens J.A."/>
            <person name="Kallen N."/>
            <person name="Kersten P."/>
            <person name="Kohler A."/>
            <person name="Kuees U."/>
            <person name="Kumar T.K.A."/>
            <person name="Kuo A."/>
            <person name="LaButti K."/>
            <person name="Larrondo L.F."/>
            <person name="Lindquist E."/>
            <person name="Ling A."/>
            <person name="Lombard V."/>
            <person name="Lucas S."/>
            <person name="Lundell T."/>
            <person name="Martin R."/>
            <person name="McLaughlin D.J."/>
            <person name="Morgenstern I."/>
            <person name="Morin E."/>
            <person name="Murat C."/>
            <person name="Nagy L.G."/>
            <person name="Nolan M."/>
            <person name="Ohm R.A."/>
            <person name="Patyshakuliyeva A."/>
            <person name="Rokas A."/>
            <person name="Ruiz-Duenas F.J."/>
            <person name="Sabat G."/>
            <person name="Salamov A."/>
            <person name="Samejima M."/>
            <person name="Schmutz J."/>
            <person name="Slot J.C."/>
            <person name="St John F."/>
            <person name="Stenlid J."/>
            <person name="Sun H."/>
            <person name="Sun S."/>
            <person name="Syed K."/>
            <person name="Tsang A."/>
            <person name="Wiebenga A."/>
            <person name="Young D."/>
            <person name="Pisabarro A."/>
            <person name="Eastwood D.C."/>
            <person name="Martin F."/>
            <person name="Cullen D."/>
            <person name="Grigoriev I.V."/>
            <person name="Hibbett D.S."/>
        </authorList>
    </citation>
    <scope>NUCLEOTIDE SEQUENCE [LARGE SCALE GENOMIC DNA]</scope>
    <source>
        <strain evidence="5 6">MD-104</strain>
    </source>
</reference>
<dbReference type="AlphaFoldDB" id="A0A2H3J693"/>
<dbReference type="PANTHER" id="PTHR44942:SF4">
    <property type="entry name" value="METHYLTRANSFERASE TYPE 11 DOMAIN-CONTAINING PROTEIN"/>
    <property type="match status" value="1"/>
</dbReference>
<evidence type="ECO:0000259" key="4">
    <source>
        <dbReference type="Pfam" id="PF08241"/>
    </source>
</evidence>
<organism evidence="5 6">
    <name type="scientific">Wolfiporia cocos (strain MD-104)</name>
    <name type="common">Brown rot fungus</name>
    <dbReference type="NCBI Taxonomy" id="742152"/>
    <lineage>
        <taxon>Eukaryota</taxon>
        <taxon>Fungi</taxon>
        <taxon>Dikarya</taxon>
        <taxon>Basidiomycota</taxon>
        <taxon>Agaricomycotina</taxon>
        <taxon>Agaricomycetes</taxon>
        <taxon>Polyporales</taxon>
        <taxon>Phaeolaceae</taxon>
        <taxon>Wolfiporia</taxon>
    </lineage>
</organism>
<evidence type="ECO:0000256" key="2">
    <source>
        <dbReference type="ARBA" id="ARBA00022603"/>
    </source>
</evidence>
<comment type="similarity">
    <text evidence="1">Belongs to the methyltransferase superfamily.</text>
</comment>
<gene>
    <name evidence="5" type="ORF">WOLCODRAFT_140751</name>
</gene>
<dbReference type="InterPro" id="IPR013216">
    <property type="entry name" value="Methyltransf_11"/>
</dbReference>
<dbReference type="Gene3D" id="3.40.50.150">
    <property type="entry name" value="Vaccinia Virus protein VP39"/>
    <property type="match status" value="1"/>
</dbReference>
<dbReference type="GO" id="GO:0008757">
    <property type="term" value="F:S-adenosylmethionine-dependent methyltransferase activity"/>
    <property type="evidence" value="ECO:0007669"/>
    <property type="project" value="InterPro"/>
</dbReference>
<dbReference type="GO" id="GO:0032259">
    <property type="term" value="P:methylation"/>
    <property type="evidence" value="ECO:0007669"/>
    <property type="project" value="UniProtKB-KW"/>
</dbReference>